<organism evidence="1 2">
    <name type="scientific">Austropuccinia psidii MF-1</name>
    <dbReference type="NCBI Taxonomy" id="1389203"/>
    <lineage>
        <taxon>Eukaryota</taxon>
        <taxon>Fungi</taxon>
        <taxon>Dikarya</taxon>
        <taxon>Basidiomycota</taxon>
        <taxon>Pucciniomycotina</taxon>
        <taxon>Pucciniomycetes</taxon>
        <taxon>Pucciniales</taxon>
        <taxon>Sphaerophragmiaceae</taxon>
        <taxon>Austropuccinia</taxon>
    </lineage>
</organism>
<evidence type="ECO:0000313" key="2">
    <source>
        <dbReference type="Proteomes" id="UP000765509"/>
    </source>
</evidence>
<evidence type="ECO:0000313" key="1">
    <source>
        <dbReference type="EMBL" id="MBW0537337.1"/>
    </source>
</evidence>
<dbReference type="Proteomes" id="UP000765509">
    <property type="component" value="Unassembled WGS sequence"/>
</dbReference>
<proteinExistence type="predicted"/>
<protein>
    <submittedName>
        <fullName evidence="1">Uncharacterized protein</fullName>
    </submittedName>
</protein>
<keyword evidence="2" id="KW-1185">Reference proteome</keyword>
<accession>A0A9Q3FFD4</accession>
<comment type="caution">
    <text evidence="1">The sequence shown here is derived from an EMBL/GenBank/DDBJ whole genome shotgun (WGS) entry which is preliminary data.</text>
</comment>
<sequence length="209" mass="23182">MPCGLQWGSQRCVPNKAHWALGTILDSNGRKQYLISCLLQHKVIPHQLGNSGTSQKTNEAKTTQNNMFFSSTPLTAQISIPVSTNMTPSEIQRDVDVNQIKCIHFGPVAIFSSTGLLIALVKFRPFTTMSEVEVNQWDALSQFLFHERKFTNPIATNGHYWGDLCSRLGGANAAPRMKNLVFMEVLGKLKTQIMNGGTKGQILAWLATF</sequence>
<dbReference type="EMBL" id="AVOT02041950">
    <property type="protein sequence ID" value="MBW0537337.1"/>
    <property type="molecule type" value="Genomic_DNA"/>
</dbReference>
<name>A0A9Q3FFD4_9BASI</name>
<dbReference type="AlphaFoldDB" id="A0A9Q3FFD4"/>
<gene>
    <name evidence="1" type="ORF">O181_077052</name>
</gene>
<reference evidence="1" key="1">
    <citation type="submission" date="2021-03" db="EMBL/GenBank/DDBJ databases">
        <title>Draft genome sequence of rust myrtle Austropuccinia psidii MF-1, a brazilian biotype.</title>
        <authorList>
            <person name="Quecine M.C."/>
            <person name="Pachon D.M.R."/>
            <person name="Bonatelli M.L."/>
            <person name="Correr F.H."/>
            <person name="Franceschini L.M."/>
            <person name="Leite T.F."/>
            <person name="Margarido G.R.A."/>
            <person name="Almeida C.A."/>
            <person name="Ferrarezi J.A."/>
            <person name="Labate C.A."/>
        </authorList>
    </citation>
    <scope>NUCLEOTIDE SEQUENCE</scope>
    <source>
        <strain evidence="1">MF-1</strain>
    </source>
</reference>